<dbReference type="InParanoid" id="A0A067M7N7"/>
<feature type="region of interest" description="Disordered" evidence="2">
    <location>
        <begin position="1077"/>
        <end position="1157"/>
    </location>
</feature>
<accession>A0A067M7N7</accession>
<feature type="compositionally biased region" description="Polar residues" evidence="2">
    <location>
        <begin position="1"/>
        <end position="17"/>
    </location>
</feature>
<protein>
    <submittedName>
        <fullName evidence="3">Uncharacterized protein</fullName>
    </submittedName>
</protein>
<feature type="compositionally biased region" description="Pro residues" evidence="2">
    <location>
        <begin position="1134"/>
        <end position="1144"/>
    </location>
</feature>
<name>A0A067M7N7_BOTB1</name>
<dbReference type="Proteomes" id="UP000027195">
    <property type="component" value="Unassembled WGS sequence"/>
</dbReference>
<feature type="region of interest" description="Disordered" evidence="2">
    <location>
        <begin position="564"/>
        <end position="594"/>
    </location>
</feature>
<evidence type="ECO:0000313" key="4">
    <source>
        <dbReference type="Proteomes" id="UP000027195"/>
    </source>
</evidence>
<dbReference type="STRING" id="930990.A0A067M7N7"/>
<feature type="compositionally biased region" description="Polar residues" evidence="2">
    <location>
        <begin position="1108"/>
        <end position="1129"/>
    </location>
</feature>
<feature type="compositionally biased region" description="Low complexity" evidence="2">
    <location>
        <begin position="578"/>
        <end position="593"/>
    </location>
</feature>
<evidence type="ECO:0000256" key="2">
    <source>
        <dbReference type="SAM" id="MobiDB-lite"/>
    </source>
</evidence>
<feature type="compositionally biased region" description="Low complexity" evidence="2">
    <location>
        <begin position="629"/>
        <end position="641"/>
    </location>
</feature>
<feature type="region of interest" description="Disordered" evidence="2">
    <location>
        <begin position="1"/>
        <end position="124"/>
    </location>
</feature>
<organism evidence="3 4">
    <name type="scientific">Botryobasidium botryosum (strain FD-172 SS1)</name>
    <dbReference type="NCBI Taxonomy" id="930990"/>
    <lineage>
        <taxon>Eukaryota</taxon>
        <taxon>Fungi</taxon>
        <taxon>Dikarya</taxon>
        <taxon>Basidiomycota</taxon>
        <taxon>Agaricomycotina</taxon>
        <taxon>Agaricomycetes</taxon>
        <taxon>Cantharellales</taxon>
        <taxon>Botryobasidiaceae</taxon>
        <taxon>Botryobasidium</taxon>
    </lineage>
</organism>
<feature type="region of interest" description="Disordered" evidence="2">
    <location>
        <begin position="347"/>
        <end position="379"/>
    </location>
</feature>
<feature type="compositionally biased region" description="Polar residues" evidence="2">
    <location>
        <begin position="1077"/>
        <end position="1101"/>
    </location>
</feature>
<feature type="compositionally biased region" description="Polar residues" evidence="2">
    <location>
        <begin position="38"/>
        <end position="49"/>
    </location>
</feature>
<feature type="compositionally biased region" description="Low complexity" evidence="2">
    <location>
        <begin position="973"/>
        <end position="986"/>
    </location>
</feature>
<dbReference type="EMBL" id="KL198055">
    <property type="protein sequence ID" value="KDQ11783.1"/>
    <property type="molecule type" value="Genomic_DNA"/>
</dbReference>
<evidence type="ECO:0000313" key="3">
    <source>
        <dbReference type="EMBL" id="KDQ11783.1"/>
    </source>
</evidence>
<feature type="region of interest" description="Disordered" evidence="2">
    <location>
        <begin position="136"/>
        <end position="183"/>
    </location>
</feature>
<dbReference type="HOGENOM" id="CLU_261971_0_0_1"/>
<feature type="compositionally biased region" description="Polar residues" evidence="2">
    <location>
        <begin position="86"/>
        <end position="114"/>
    </location>
</feature>
<sequence>MSADSQAPASRAGTSSFGFGRTSMLPTSISLPRLSLSGHRSNNSRSVSNAPPPATPKPKPFAPSLSVNNTQPTPAPSHPSFRNRFSFGSRTVSTPRARSTFLPFQSCKSAQPGSPQAGDGAGFDDDSLVLAIERPSTSHHRPNQPPQSETTPSFKLSTRRSFSDRVHTSPTPRSPIGSPQPRTASVRIASSLLPYKSSTPGLLSLEIPSSNIELNVADTGKFIDFLVSNSHADLDIADSPRSHLSPPLRDPAQQPDSTPKIASSINPSTFSLSSLASSNSVTPERPTLNRREHFVLSGQPSLVSERFPGDLFRSSQEALRVPSILSPAPDALPSATSATPLVTTPVIPQTALPVPPSSLRRASSQVTPQKPGRSLDPPAQTVGLEVEVAIPLETETQAAPVPNDMDTSAPVEIPQVVVIESTMCMSSRSSTPTPTVVDDHSVSIDIDAVDAMLDREFDDEWVAEMMEDDDVEEGGQVLDVDDVFTEADDGTPRNMPPKDLGRYDSMILDPTALDPDLAALLSPHNLKSRVQPSAPSTPGPRELKLDAAMELLDVHVIASTPARPVSQRLSPSSIHMDPSAFPSSPLIPPISRSNRNSVTSLASKLGMGPGLFTASPLLRADLPSDGRSRSPSPTPSSSNFRPNRHPRSVSPLNLAADAKPSQYTNGDHPRERSEGAASSGSDIAYSSQTDPDQHSPLTTTSSNYTPDSPLPSVDEEKSLSMDSPKKGQTGSSGQSSRSASVASASLGAKTAWGRPPLPPHSNSTPIAENTRRARPAHNEESPTAWHGLEARAHTSVGYNRPHHPHQSVDSLLADRDAGALTEGRPASAAAAFLTHRVNGHMKKYSGSSDGGGIVDPYKPRPPGKPISPDWLGPRTARVFAAAGLLETDENESEIGSHKSGSNGGGGGGSSPYAAWREREVQSSMSTHHSHPRTHSRLNSDPFQSHSKGGYPRPPMSVSDGNADGGNALNHPTSPVSSSRTLFSSSSSSAQATIQVLKERHEMETETLLNALVESRRVNRELLDDNAQLSAQVKELMAIITDLEIKLAASTGSSRREPHPARRPSIVKRESVIESDYQQYARSSSSLSRMTPLNWQPGTQTRPTERRGSSASNNMRAQAGSAMSYSSTRHTALAPIPPLPPPPTSLEPDASMLLGGTRKNRDYRTSSISSVVFSHLNPSMTMLLHEKGLDFAESGVSGDESRSYVSRSPPGSPQKDKRAAMPKTVMTPRPIVLPRATGFPVAEPVDVSPTEASFAFTTTSSSPGSLKLRREDEMHLNDLISMRCGFDDEEYYDDD</sequence>
<gene>
    <name evidence="3" type="ORF">BOTBODRAFT_189617</name>
</gene>
<feature type="region of interest" description="Disordered" evidence="2">
    <location>
        <begin position="886"/>
        <end position="986"/>
    </location>
</feature>
<feature type="coiled-coil region" evidence="1">
    <location>
        <begin position="1018"/>
        <end position="1045"/>
    </location>
</feature>
<evidence type="ECO:0000256" key="1">
    <source>
        <dbReference type="SAM" id="Coils"/>
    </source>
</evidence>
<feature type="compositionally biased region" description="Polar residues" evidence="2">
    <location>
        <begin position="676"/>
        <end position="706"/>
    </location>
</feature>
<feature type="region of interest" description="Disordered" evidence="2">
    <location>
        <begin position="844"/>
        <end position="872"/>
    </location>
</feature>
<feature type="compositionally biased region" description="Basic and acidic residues" evidence="2">
    <location>
        <begin position="714"/>
        <end position="725"/>
    </location>
</feature>
<keyword evidence="4" id="KW-1185">Reference proteome</keyword>
<dbReference type="OrthoDB" id="3216045at2759"/>
<feature type="compositionally biased region" description="Polar residues" evidence="2">
    <location>
        <begin position="146"/>
        <end position="160"/>
    </location>
</feature>
<feature type="compositionally biased region" description="Pro residues" evidence="2">
    <location>
        <begin position="50"/>
        <end position="61"/>
    </location>
</feature>
<reference evidence="4" key="1">
    <citation type="journal article" date="2014" name="Proc. Natl. Acad. Sci. U.S.A.">
        <title>Extensive sampling of basidiomycete genomes demonstrates inadequacy of the white-rot/brown-rot paradigm for wood decay fungi.</title>
        <authorList>
            <person name="Riley R."/>
            <person name="Salamov A.A."/>
            <person name="Brown D.W."/>
            <person name="Nagy L.G."/>
            <person name="Floudas D."/>
            <person name="Held B.W."/>
            <person name="Levasseur A."/>
            <person name="Lombard V."/>
            <person name="Morin E."/>
            <person name="Otillar R."/>
            <person name="Lindquist E.A."/>
            <person name="Sun H."/>
            <person name="LaButti K.M."/>
            <person name="Schmutz J."/>
            <person name="Jabbour D."/>
            <person name="Luo H."/>
            <person name="Baker S.E."/>
            <person name="Pisabarro A.G."/>
            <person name="Walton J.D."/>
            <person name="Blanchette R.A."/>
            <person name="Henrissat B."/>
            <person name="Martin F."/>
            <person name="Cullen D."/>
            <person name="Hibbett D.S."/>
            <person name="Grigoriev I.V."/>
        </authorList>
    </citation>
    <scope>NUCLEOTIDE SEQUENCE [LARGE SCALE GENOMIC DNA]</scope>
    <source>
        <strain evidence="4">FD-172 SS1</strain>
    </source>
</reference>
<feature type="region of interest" description="Disordered" evidence="2">
    <location>
        <begin position="237"/>
        <end position="261"/>
    </location>
</feature>
<feature type="region of interest" description="Disordered" evidence="2">
    <location>
        <begin position="1193"/>
        <end position="1220"/>
    </location>
</feature>
<proteinExistence type="predicted"/>
<feature type="compositionally biased region" description="Low complexity" evidence="2">
    <location>
        <begin position="727"/>
        <end position="748"/>
    </location>
</feature>
<keyword evidence="1" id="KW-0175">Coiled coil</keyword>
<feature type="region of interest" description="Disordered" evidence="2">
    <location>
        <begin position="616"/>
        <end position="785"/>
    </location>
</feature>